<comment type="similarity">
    <text evidence="3">Belongs to the TmcAL family.</text>
</comment>
<reference evidence="5" key="3">
    <citation type="submission" date="2018-07" db="EMBL/GenBank/DDBJ databases">
        <authorList>
            <person name="Quirk P.G."/>
            <person name="Krulwich T.A."/>
        </authorList>
    </citation>
    <scope>NUCLEOTIDE SEQUENCE</scope>
    <source>
        <strain evidence="5">CCRI-19302</strain>
    </source>
</reference>
<evidence type="ECO:0000256" key="1">
    <source>
        <dbReference type="ARBA" id="ARBA00022694"/>
    </source>
</evidence>
<keyword evidence="2 3" id="KW-0694">RNA-binding</keyword>
<name>A0A255I2Z7_9FIRM</name>
<dbReference type="GO" id="GO:0016879">
    <property type="term" value="F:ligase activity, forming carbon-nitrogen bonds"/>
    <property type="evidence" value="ECO:0007669"/>
    <property type="project" value="UniProtKB-UniRule"/>
</dbReference>
<accession>A0A255I2Z7</accession>
<keyword evidence="3" id="KW-0820">tRNA-binding</keyword>
<dbReference type="GO" id="GO:0016740">
    <property type="term" value="F:transferase activity"/>
    <property type="evidence" value="ECO:0007669"/>
    <property type="project" value="UniProtKB-KW"/>
</dbReference>
<feature type="binding site" evidence="3">
    <location>
        <position position="102"/>
    </location>
    <ligand>
        <name>ATP</name>
        <dbReference type="ChEBI" id="CHEBI:30616"/>
    </ligand>
</feature>
<dbReference type="Gene3D" id="3.40.50.620">
    <property type="entry name" value="HUPs"/>
    <property type="match status" value="1"/>
</dbReference>
<protein>
    <recommendedName>
        <fullName evidence="3">tRNA(Met) cytidine acetate ligase</fullName>
        <ecNumber evidence="3">6.3.4.-</ecNumber>
    </recommendedName>
</protein>
<dbReference type="GO" id="GO:0000049">
    <property type="term" value="F:tRNA binding"/>
    <property type="evidence" value="ECO:0007669"/>
    <property type="project" value="UniProtKB-KW"/>
</dbReference>
<keyword evidence="6" id="KW-1185">Reference proteome</keyword>
<sequence length="415" mass="46994">MKIVGLITEYNPFHNGHLYHIKTAKKLTDADYVVVVMSGNFLQRGTPAIIDKYSRTRMALASGADLVIELPCAYSTSSAEFFASGSVALLSQMGCIDYLCFGSECGDTEILKKIAFILADEPLTFKELLKKYLKEGLSFPIGRKKALLDYMADTTMTKEELEPILSEPNNILAIEYIKALIKQNSKIIPLAIKRVVSGYHDSLIKDKICSATAIRTAFQTSGLNSFREQVPSYVFDILSEAYNRTFPIYPNDFSSLLKYRLLLQNSKPFQAYWDVSESLANTITRMLSQFKNYEDFANLLKSKQYTFTRINRSLIHILLNLEADTIHQFIEHNYALYIRILGFRKSSTPLLTAIKANSGIPIISKLADAKNHLTQLGLLMLEQDILASDIYNTIVIDKFDFSIPNEFQQQIVIFE</sequence>
<dbReference type="GO" id="GO:0006400">
    <property type="term" value="P:tRNA modification"/>
    <property type="evidence" value="ECO:0007669"/>
    <property type="project" value="UniProtKB-UniRule"/>
</dbReference>
<dbReference type="PANTHER" id="PTHR37825">
    <property type="entry name" value="TRNA(MET) CYTIDINE ACETATE LIGASE"/>
    <property type="match status" value="1"/>
</dbReference>
<comment type="caution">
    <text evidence="4">The sequence shown here is derived from an EMBL/GenBank/DDBJ whole genome shotgun (WGS) entry which is preliminary data.</text>
</comment>
<feature type="binding site" evidence="3">
    <location>
        <position position="194"/>
    </location>
    <ligand>
        <name>ATP</name>
        <dbReference type="ChEBI" id="CHEBI:30616"/>
    </ligand>
</feature>
<gene>
    <name evidence="3" type="primary">tmcAL</name>
    <name evidence="4" type="ORF">C8E03_101578</name>
    <name evidence="5" type="ORF">CG710_000285</name>
</gene>
<dbReference type="HAMAP" id="MF_01539">
    <property type="entry name" value="TmcAL"/>
    <property type="match status" value="1"/>
</dbReference>
<keyword evidence="3" id="KW-0067">ATP-binding</keyword>
<dbReference type="GO" id="GO:0005737">
    <property type="term" value="C:cytoplasm"/>
    <property type="evidence" value="ECO:0007669"/>
    <property type="project" value="UniProtKB-SubCell"/>
</dbReference>
<dbReference type="Proteomes" id="UP000216411">
    <property type="component" value="Unassembled WGS sequence"/>
</dbReference>
<reference evidence="4 7" key="2">
    <citation type="submission" date="2018-05" db="EMBL/GenBank/DDBJ databases">
        <title>Genomic Encyclopedia of Type Strains, Phase IV (KMG-IV): sequencing the most valuable type-strain genomes for metagenomic binning, comparative biology and taxonomic classification.</title>
        <authorList>
            <person name="Goeker M."/>
        </authorList>
    </citation>
    <scope>NUCLEOTIDE SEQUENCE [LARGE SCALE GENOMIC DNA]</scope>
    <source>
        <strain evidence="4 7">DSM 28816</strain>
    </source>
</reference>
<keyword evidence="3" id="KW-0436">Ligase</keyword>
<dbReference type="GO" id="GO:0005524">
    <property type="term" value="F:ATP binding"/>
    <property type="evidence" value="ECO:0007669"/>
    <property type="project" value="UniProtKB-KW"/>
</dbReference>
<dbReference type="OrthoDB" id="9769796at2"/>
<keyword evidence="3" id="KW-0547">Nucleotide-binding</keyword>
<comment type="caution">
    <text evidence="3">Lacks conserved residue(s) required for the propagation of feature annotation.</text>
</comment>
<evidence type="ECO:0000313" key="5">
    <source>
        <dbReference type="EMBL" id="RDY33004.1"/>
    </source>
</evidence>
<dbReference type="InterPro" id="IPR014729">
    <property type="entry name" value="Rossmann-like_a/b/a_fold"/>
</dbReference>
<evidence type="ECO:0000313" key="4">
    <source>
        <dbReference type="EMBL" id="PXV95947.1"/>
    </source>
</evidence>
<comment type="subcellular location">
    <subcellularLocation>
        <location evidence="3">Cytoplasm</location>
    </subcellularLocation>
</comment>
<dbReference type="Pfam" id="PF05636">
    <property type="entry name" value="HIGH_NTase1"/>
    <property type="match status" value="1"/>
</dbReference>
<dbReference type="EMBL" id="QICS01000001">
    <property type="protein sequence ID" value="PXV95947.1"/>
    <property type="molecule type" value="Genomic_DNA"/>
</dbReference>
<feature type="binding site" evidence="3">
    <location>
        <begin position="7"/>
        <end position="20"/>
    </location>
    <ligand>
        <name>ATP</name>
        <dbReference type="ChEBI" id="CHEBI:30616"/>
    </ligand>
</feature>
<evidence type="ECO:0000313" key="7">
    <source>
        <dbReference type="Proteomes" id="UP000247523"/>
    </source>
</evidence>
<keyword evidence="1 3" id="KW-0819">tRNA processing</keyword>
<dbReference type="EC" id="6.3.4.-" evidence="3"/>
<dbReference type="NCBIfam" id="NF010191">
    <property type="entry name" value="PRK13670.1"/>
    <property type="match status" value="1"/>
</dbReference>
<dbReference type="SUPFAM" id="SSF52374">
    <property type="entry name" value="Nucleotidylyl transferase"/>
    <property type="match status" value="1"/>
</dbReference>
<dbReference type="InterPro" id="IPR008513">
    <property type="entry name" value="tRNA(Met)_cyd_acetate_ligase"/>
</dbReference>
<dbReference type="RefSeq" id="WP_094378725.1">
    <property type="nucleotide sequence ID" value="NZ_NOKA02000001.1"/>
</dbReference>
<comment type="function">
    <text evidence="3">Catalyzes the formation of N(4)-acetylcytidine (ac(4)C) at the wobble position of elongator tRNA(Met), using acetate and ATP as substrates. First activates an acetate ion to form acetyladenylate (Ac-AMP) and then transfers the acetyl group to tRNA to form ac(4)C34.</text>
</comment>
<dbReference type="Proteomes" id="UP000247523">
    <property type="component" value="Unassembled WGS sequence"/>
</dbReference>
<keyword evidence="3" id="KW-0963">Cytoplasm</keyword>
<proteinExistence type="inferred from homology"/>
<dbReference type="AlphaFoldDB" id="A0A255I2Z7"/>
<dbReference type="NCBIfam" id="TIGR00125">
    <property type="entry name" value="cyt_tran_rel"/>
    <property type="match status" value="1"/>
</dbReference>
<evidence type="ECO:0000256" key="2">
    <source>
        <dbReference type="ARBA" id="ARBA00022884"/>
    </source>
</evidence>
<evidence type="ECO:0000313" key="6">
    <source>
        <dbReference type="Proteomes" id="UP000216411"/>
    </source>
</evidence>
<reference evidence="5 6" key="1">
    <citation type="journal article" date="2017" name="Genome Announc.">
        <title>Draft Genome Sequence of a Sporulating and Motile Strain of Lachnotalea glycerini Isolated from Water in Quebec City, Canada.</title>
        <authorList>
            <person name="Maheux A.F."/>
            <person name="Boudreau D.K."/>
            <person name="Berube E."/>
            <person name="Boissinot M."/>
            <person name="Raymond F."/>
            <person name="Brodeur S."/>
            <person name="Corbeil J."/>
            <person name="Isabel S."/>
            <person name="Omar R.F."/>
            <person name="Bergeron M.G."/>
        </authorList>
    </citation>
    <scope>NUCLEOTIDE SEQUENCE [LARGE SCALE GENOMIC DNA]</scope>
    <source>
        <strain evidence="5 6">CCRI-19302</strain>
    </source>
</reference>
<comment type="catalytic activity">
    <reaction evidence="3">
        <text>cytidine(34) in elongator tRNA(Met) + acetate + ATP = N(4)-acetylcytidine(34) in elongator tRNA(Met) + AMP + diphosphate</text>
        <dbReference type="Rhea" id="RHEA:58144"/>
        <dbReference type="Rhea" id="RHEA-COMP:10693"/>
        <dbReference type="Rhea" id="RHEA-COMP:10694"/>
        <dbReference type="ChEBI" id="CHEBI:30089"/>
        <dbReference type="ChEBI" id="CHEBI:30616"/>
        <dbReference type="ChEBI" id="CHEBI:33019"/>
        <dbReference type="ChEBI" id="CHEBI:74900"/>
        <dbReference type="ChEBI" id="CHEBI:82748"/>
        <dbReference type="ChEBI" id="CHEBI:456215"/>
    </reaction>
</comment>
<evidence type="ECO:0000256" key="3">
    <source>
        <dbReference type="HAMAP-Rule" id="MF_01539"/>
    </source>
</evidence>
<keyword evidence="4" id="KW-0808">Transferase</keyword>
<feature type="binding site" evidence="3">
    <location>
        <position position="169"/>
    </location>
    <ligand>
        <name>ATP</name>
        <dbReference type="ChEBI" id="CHEBI:30616"/>
    </ligand>
</feature>
<dbReference type="InterPro" id="IPR004821">
    <property type="entry name" value="Cyt_trans-like"/>
</dbReference>
<dbReference type="PANTHER" id="PTHR37825:SF1">
    <property type="entry name" value="TRNA(MET) CYTIDINE ACETATE LIGASE"/>
    <property type="match status" value="1"/>
</dbReference>
<organism evidence="4 7">
    <name type="scientific">Lachnotalea glycerini</name>
    <dbReference type="NCBI Taxonomy" id="1763509"/>
    <lineage>
        <taxon>Bacteria</taxon>
        <taxon>Bacillati</taxon>
        <taxon>Bacillota</taxon>
        <taxon>Clostridia</taxon>
        <taxon>Lachnospirales</taxon>
        <taxon>Lachnospiraceae</taxon>
        <taxon>Lachnotalea</taxon>
    </lineage>
</organism>
<dbReference type="EMBL" id="NOKA02000001">
    <property type="protein sequence ID" value="RDY33004.1"/>
    <property type="molecule type" value="Genomic_DNA"/>
</dbReference>